<dbReference type="EMBL" id="CAJZBQ010000011">
    <property type="protein sequence ID" value="CAG9314086.1"/>
    <property type="molecule type" value="Genomic_DNA"/>
</dbReference>
<reference evidence="2" key="1">
    <citation type="submission" date="2021-09" db="EMBL/GenBank/DDBJ databases">
        <authorList>
            <consortium name="AG Swart"/>
            <person name="Singh M."/>
            <person name="Singh A."/>
            <person name="Seah K."/>
            <person name="Emmerich C."/>
        </authorList>
    </citation>
    <scope>NUCLEOTIDE SEQUENCE</scope>
    <source>
        <strain evidence="2">ATCC30299</strain>
    </source>
</reference>
<dbReference type="AlphaFoldDB" id="A0AAU9IJX7"/>
<comment type="caution">
    <text evidence="2">The sequence shown here is derived from an EMBL/GenBank/DDBJ whole genome shotgun (WGS) entry which is preliminary data.</text>
</comment>
<proteinExistence type="predicted"/>
<sequence length="261" mass="29143">MCKVNVECRQSEESCECLKTLQLKRVSPLQDIICPQPMRTSKSFIPSSQIIQILQQQNAMIKLLTDQNEAANNKLTRLLSKLESLTQKDISLPLAESPEESTSSTSLLSVLCGGSTEFQYFIKLTSEVPEPAYKERAFMLTAQIIDGQGNQVTLPSSLKFKIMIFTSENPPKLLLINTSGDKIMRGTTEVESNSQIVFSKVVIKEVTSHFRNGWFYLVIKPVENSSIKPLIIENLVIKARKMDPEGNSRKKAKIEEGVGSS</sequence>
<keyword evidence="1" id="KW-0175">Coiled coil</keyword>
<protein>
    <submittedName>
        <fullName evidence="2">Uncharacterized protein</fullName>
    </submittedName>
</protein>
<evidence type="ECO:0000313" key="2">
    <source>
        <dbReference type="EMBL" id="CAG9314086.1"/>
    </source>
</evidence>
<gene>
    <name evidence="2" type="ORF">BSTOLATCC_MIC9883</name>
</gene>
<name>A0AAU9IJX7_9CILI</name>
<evidence type="ECO:0000256" key="1">
    <source>
        <dbReference type="SAM" id="Coils"/>
    </source>
</evidence>
<feature type="coiled-coil region" evidence="1">
    <location>
        <begin position="54"/>
        <end position="88"/>
    </location>
</feature>
<keyword evidence="3" id="KW-1185">Reference proteome</keyword>
<accession>A0AAU9IJX7</accession>
<evidence type="ECO:0000313" key="3">
    <source>
        <dbReference type="Proteomes" id="UP001162131"/>
    </source>
</evidence>
<dbReference type="Proteomes" id="UP001162131">
    <property type="component" value="Unassembled WGS sequence"/>
</dbReference>
<organism evidence="2 3">
    <name type="scientific">Blepharisma stoltei</name>
    <dbReference type="NCBI Taxonomy" id="1481888"/>
    <lineage>
        <taxon>Eukaryota</taxon>
        <taxon>Sar</taxon>
        <taxon>Alveolata</taxon>
        <taxon>Ciliophora</taxon>
        <taxon>Postciliodesmatophora</taxon>
        <taxon>Heterotrichea</taxon>
        <taxon>Heterotrichida</taxon>
        <taxon>Blepharismidae</taxon>
        <taxon>Blepharisma</taxon>
    </lineage>
</organism>